<keyword evidence="4 5" id="KW-0732">Signal</keyword>
<dbReference type="Pfam" id="PF09084">
    <property type="entry name" value="NMT1"/>
    <property type="match status" value="1"/>
</dbReference>
<dbReference type="GO" id="GO:0016020">
    <property type="term" value="C:membrane"/>
    <property type="evidence" value="ECO:0007669"/>
    <property type="project" value="InterPro"/>
</dbReference>
<protein>
    <submittedName>
        <fullName evidence="7">Aliphatic sulfonate ABC transporter substrate-binding protein</fullName>
    </submittedName>
</protein>
<name>A0A7Y4LAH6_9BURK</name>
<dbReference type="GO" id="GO:0042626">
    <property type="term" value="F:ATPase-coupled transmembrane transporter activity"/>
    <property type="evidence" value="ECO:0007669"/>
    <property type="project" value="InterPro"/>
</dbReference>
<evidence type="ECO:0000256" key="2">
    <source>
        <dbReference type="ARBA" id="ARBA00010742"/>
    </source>
</evidence>
<dbReference type="Proteomes" id="UP000541421">
    <property type="component" value="Unassembled WGS sequence"/>
</dbReference>
<sequence>MNRRFFLKTSASVLAASLLSQQAYAKKDLLVKYGGSAWLAHYPAYLAMTEGLLAKHQLSQDYQSFGTSSARMSALISGNIDIASTGAVSALALMARGVKHFSIIAIPESFGKVEGIVARPGITSIEQLKGKKIGVTFASSSQLLVLDILAQHGMTPDDVILLNVPAPELPSALKSGQIDASATWTPYFEHTLKQEGATLLADDTQFKLYQSHNVPPGPDVLVVRNSFAKKYPEQLKAYLSAYFEANTLLRETPEKVAEKLSKLTNLSVEEQLSILKGTDWFSLPQQKELLTGKYAEGVQLLADLLVQHKQIDKSPNVKEWIDTSFI</sequence>
<organism evidence="7 8">
    <name type="scientific">Pelistega europaea</name>
    <dbReference type="NCBI Taxonomy" id="106147"/>
    <lineage>
        <taxon>Bacteria</taxon>
        <taxon>Pseudomonadati</taxon>
        <taxon>Pseudomonadota</taxon>
        <taxon>Betaproteobacteria</taxon>
        <taxon>Burkholderiales</taxon>
        <taxon>Alcaligenaceae</taxon>
        <taxon>Pelistega</taxon>
    </lineage>
</organism>
<dbReference type="AlphaFoldDB" id="A0A7Y4LAH6"/>
<comment type="caution">
    <text evidence="7">The sequence shown here is derived from an EMBL/GenBank/DDBJ whole genome shotgun (WGS) entry which is preliminary data.</text>
</comment>
<evidence type="ECO:0000313" key="8">
    <source>
        <dbReference type="Proteomes" id="UP000541421"/>
    </source>
</evidence>
<feature type="chain" id="PRO_5031381372" evidence="5">
    <location>
        <begin position="26"/>
        <end position="326"/>
    </location>
</feature>
<comment type="subcellular location">
    <subcellularLocation>
        <location evidence="1">Periplasm</location>
    </subcellularLocation>
</comment>
<evidence type="ECO:0000256" key="4">
    <source>
        <dbReference type="ARBA" id="ARBA00022729"/>
    </source>
</evidence>
<dbReference type="InterPro" id="IPR010067">
    <property type="entry name" value="ABC_SsuA_sub-bd"/>
</dbReference>
<comment type="similarity">
    <text evidence="2">Belongs to the bacterial solute-binding protein SsuA/TauA family.</text>
</comment>
<dbReference type="NCBIfam" id="TIGR01728">
    <property type="entry name" value="SsuA_fam"/>
    <property type="match status" value="1"/>
</dbReference>
<dbReference type="RefSeq" id="WP_171588882.1">
    <property type="nucleotide sequence ID" value="NZ_JABGBO010000007.1"/>
</dbReference>
<evidence type="ECO:0000256" key="3">
    <source>
        <dbReference type="ARBA" id="ARBA00022448"/>
    </source>
</evidence>
<dbReference type="SUPFAM" id="SSF53850">
    <property type="entry name" value="Periplasmic binding protein-like II"/>
    <property type="match status" value="1"/>
</dbReference>
<dbReference type="PANTHER" id="PTHR30024">
    <property type="entry name" value="ALIPHATIC SULFONATES-BINDING PROTEIN-RELATED"/>
    <property type="match status" value="1"/>
</dbReference>
<reference evidence="7 8" key="1">
    <citation type="submission" date="2020-05" db="EMBL/GenBank/DDBJ databases">
        <authorList>
            <person name="Niu N."/>
        </authorList>
    </citation>
    <scope>NUCLEOTIDE SEQUENCE [LARGE SCALE GENOMIC DNA]</scope>
    <source>
        <strain evidence="7 8">LMG10982</strain>
    </source>
</reference>
<gene>
    <name evidence="7" type="ORF">HKX40_07090</name>
</gene>
<evidence type="ECO:0000259" key="6">
    <source>
        <dbReference type="Pfam" id="PF09084"/>
    </source>
</evidence>
<dbReference type="GO" id="GO:0042597">
    <property type="term" value="C:periplasmic space"/>
    <property type="evidence" value="ECO:0007669"/>
    <property type="project" value="UniProtKB-SubCell"/>
</dbReference>
<evidence type="ECO:0000256" key="1">
    <source>
        <dbReference type="ARBA" id="ARBA00004418"/>
    </source>
</evidence>
<proteinExistence type="inferred from homology"/>
<evidence type="ECO:0000256" key="5">
    <source>
        <dbReference type="SAM" id="SignalP"/>
    </source>
</evidence>
<keyword evidence="8" id="KW-1185">Reference proteome</keyword>
<accession>A0A7Y4LAH6</accession>
<dbReference type="InterPro" id="IPR015168">
    <property type="entry name" value="SsuA/THI5"/>
</dbReference>
<evidence type="ECO:0000313" key="7">
    <source>
        <dbReference type="EMBL" id="NOL49898.1"/>
    </source>
</evidence>
<dbReference type="PANTHER" id="PTHR30024:SF47">
    <property type="entry name" value="TAURINE-BINDING PERIPLASMIC PROTEIN"/>
    <property type="match status" value="1"/>
</dbReference>
<dbReference type="Gene3D" id="3.40.190.10">
    <property type="entry name" value="Periplasmic binding protein-like II"/>
    <property type="match status" value="2"/>
</dbReference>
<feature type="domain" description="SsuA/THI5-like" evidence="6">
    <location>
        <begin position="40"/>
        <end position="255"/>
    </location>
</feature>
<dbReference type="EMBL" id="JABGBO010000007">
    <property type="protein sequence ID" value="NOL49898.1"/>
    <property type="molecule type" value="Genomic_DNA"/>
</dbReference>
<keyword evidence="3" id="KW-0813">Transport</keyword>
<feature type="signal peptide" evidence="5">
    <location>
        <begin position="1"/>
        <end position="25"/>
    </location>
</feature>